<keyword evidence="1" id="KW-0808">Transferase</keyword>
<dbReference type="SUPFAM" id="SSF53448">
    <property type="entry name" value="Nucleotide-diphospho-sugar transferases"/>
    <property type="match status" value="1"/>
</dbReference>
<dbReference type="GO" id="GO:0016266">
    <property type="term" value="P:protein O-linked glycosylation via N-acetyl-galactosamine"/>
    <property type="evidence" value="ECO:0007669"/>
    <property type="project" value="TreeGrafter"/>
</dbReference>
<dbReference type="GO" id="GO:0005789">
    <property type="term" value="C:endoplasmic reticulum membrane"/>
    <property type="evidence" value="ECO:0007669"/>
    <property type="project" value="TreeGrafter"/>
</dbReference>
<dbReference type="Gene3D" id="3.90.550.10">
    <property type="entry name" value="Spore Coat Polysaccharide Biosynthesis Protein SpsA, Chain A"/>
    <property type="match status" value="1"/>
</dbReference>
<reference evidence="1 2" key="2">
    <citation type="submission" date="2019-01" db="EMBL/GenBank/DDBJ databases">
        <title>The decoding of complex shrimp genome reveals the adaptation for benthos swimmer, frequently molting mechanism and breeding impact on genome.</title>
        <authorList>
            <person name="Sun Y."/>
            <person name="Gao Y."/>
            <person name="Yu Y."/>
        </authorList>
    </citation>
    <scope>NUCLEOTIDE SEQUENCE [LARGE SCALE GENOMIC DNA]</scope>
    <source>
        <tissue evidence="1">Muscle</tissue>
    </source>
</reference>
<dbReference type="InterPro" id="IPR002495">
    <property type="entry name" value="Glyco_trans_8"/>
</dbReference>
<accession>A0A3R7R0F4</accession>
<reference evidence="1 2" key="1">
    <citation type="submission" date="2018-04" db="EMBL/GenBank/DDBJ databases">
        <authorList>
            <person name="Zhang X."/>
            <person name="Yuan J."/>
            <person name="Li F."/>
            <person name="Xiang J."/>
        </authorList>
    </citation>
    <scope>NUCLEOTIDE SEQUENCE [LARGE SCALE GENOMIC DNA]</scope>
    <source>
        <tissue evidence="1">Muscle</tissue>
    </source>
</reference>
<dbReference type="EMBL" id="QCYY01000162">
    <property type="protein sequence ID" value="ROT85866.1"/>
    <property type="molecule type" value="Genomic_DNA"/>
</dbReference>
<dbReference type="GO" id="GO:0140560">
    <property type="term" value="F:xylosyl alpha-1,3-xylosyltransferase activity"/>
    <property type="evidence" value="ECO:0007669"/>
    <property type="project" value="TreeGrafter"/>
</dbReference>
<dbReference type="STRING" id="6689.A0A3R7R0F4"/>
<dbReference type="PANTHER" id="PTHR46612:SF1">
    <property type="entry name" value="XYLOSIDE XYLOSYLTRANSFERASE 1"/>
    <property type="match status" value="1"/>
</dbReference>
<dbReference type="AlphaFoldDB" id="A0A3R7R0F4"/>
<organism evidence="1 2">
    <name type="scientific">Penaeus vannamei</name>
    <name type="common">Whiteleg shrimp</name>
    <name type="synonym">Litopenaeus vannamei</name>
    <dbReference type="NCBI Taxonomy" id="6689"/>
    <lineage>
        <taxon>Eukaryota</taxon>
        <taxon>Metazoa</taxon>
        <taxon>Ecdysozoa</taxon>
        <taxon>Arthropoda</taxon>
        <taxon>Crustacea</taxon>
        <taxon>Multicrustacea</taxon>
        <taxon>Malacostraca</taxon>
        <taxon>Eumalacostraca</taxon>
        <taxon>Eucarida</taxon>
        <taxon>Decapoda</taxon>
        <taxon>Dendrobranchiata</taxon>
        <taxon>Penaeoidea</taxon>
        <taxon>Penaeidae</taxon>
        <taxon>Penaeus</taxon>
    </lineage>
</organism>
<dbReference type="InterPro" id="IPR029044">
    <property type="entry name" value="Nucleotide-diphossugar_trans"/>
</dbReference>
<gene>
    <name evidence="1" type="ORF">C7M84_004695</name>
</gene>
<proteinExistence type="predicted"/>
<keyword evidence="2" id="KW-1185">Reference proteome</keyword>
<comment type="caution">
    <text evidence="1">The sequence shown here is derived from an EMBL/GenBank/DDBJ whole genome shotgun (WGS) entry which is preliminary data.</text>
</comment>
<dbReference type="Proteomes" id="UP000283509">
    <property type="component" value="Unassembled WGS sequence"/>
</dbReference>
<name>A0A3R7R0F4_PENVA</name>
<dbReference type="OrthoDB" id="411524at2759"/>
<dbReference type="InterPro" id="IPR042465">
    <property type="entry name" value="XXLT1"/>
</dbReference>
<evidence type="ECO:0000313" key="1">
    <source>
        <dbReference type="EMBL" id="ROT85866.1"/>
    </source>
</evidence>
<sequence>MLLRLRLLGQAIFLLVVAASLILLFAGRELRTSPVDTSPVAENPSPSLQEAVPLSSQENDLLYRPPLDIALIFTHAKDNAPFQYKLRVAVGSLLHAASAPLRLHLITDDDGFHIASQIINDVQASSQLDSRYVKLVYVAAEDFIPEIESSVTVLQDFFTTRRDAYYRDALFFFSLFLHRLLPGLERIMLMDIDIKVKGDIAELYSHFERFSPTNVMGMSLEQSPVYLHLLSLYRRSNPKTSLGSPPGQGGFPGYNSGIVLVDIERLRNSKIISRYLSRSTLTEKTKQYSFQGHLGDQDLYTLIAFDHPELFYTLPCGWNRQLCEWWRGHGYQTVFDQYFNCTGELKIIHGNCKTEIPENFEKGAEQGLHLLQRRPLLVLEGPCDELVEGRRLERHGLLQELEDVAEALHVALLAQGRAVVEAVAVLWLDVKGLELAVLAELEGVRETEKEMERS</sequence>
<protein>
    <submittedName>
        <fullName evidence="1">Putative xyloside xylosyltransferase 1</fullName>
    </submittedName>
</protein>
<dbReference type="PANTHER" id="PTHR46612">
    <property type="entry name" value="XYLOSIDE XYLOSYLTRANSFERASE 1"/>
    <property type="match status" value="1"/>
</dbReference>
<dbReference type="Pfam" id="PF01501">
    <property type="entry name" value="Glyco_transf_8"/>
    <property type="match status" value="1"/>
</dbReference>
<evidence type="ECO:0000313" key="2">
    <source>
        <dbReference type="Proteomes" id="UP000283509"/>
    </source>
</evidence>